<dbReference type="EC" id="2.3.1.51" evidence="4"/>
<evidence type="ECO:0000256" key="1">
    <source>
        <dbReference type="ARBA" id="ARBA00008655"/>
    </source>
</evidence>
<comment type="domain">
    <text evidence="4">The HXXXXD motif is essential for acyltransferase activity and may constitute the binding site for the phosphate moiety of the glycerol-3-phosphate.</text>
</comment>
<dbReference type="HOGENOM" id="CLU_027938_4_5_9"/>
<keyword evidence="7" id="KW-1185">Reference proteome</keyword>
<comment type="catalytic activity">
    <reaction evidence="4">
        <text>a 1-acyl-sn-glycero-3-phosphate + an acyl-CoA = a 1,2-diacyl-sn-glycero-3-phosphate + CoA</text>
        <dbReference type="Rhea" id="RHEA:19709"/>
        <dbReference type="ChEBI" id="CHEBI:57287"/>
        <dbReference type="ChEBI" id="CHEBI:57970"/>
        <dbReference type="ChEBI" id="CHEBI:58342"/>
        <dbReference type="ChEBI" id="CHEBI:58608"/>
        <dbReference type="EC" id="2.3.1.51"/>
    </reaction>
</comment>
<proteinExistence type="inferred from homology"/>
<dbReference type="GO" id="GO:0016020">
    <property type="term" value="C:membrane"/>
    <property type="evidence" value="ECO:0007669"/>
    <property type="project" value="InterPro"/>
</dbReference>
<feature type="domain" description="Phospholipid/glycerol acyltransferase" evidence="5">
    <location>
        <begin position="37"/>
        <end position="150"/>
    </location>
</feature>
<accession>E2ZDB6</accession>
<evidence type="ECO:0000256" key="3">
    <source>
        <dbReference type="ARBA" id="ARBA00023315"/>
    </source>
</evidence>
<dbReference type="eggNOG" id="COG0204">
    <property type="taxonomic scope" value="Bacteria"/>
</dbReference>
<dbReference type="EMBL" id="AECS01000039">
    <property type="protein sequence ID" value="EFQ03675.1"/>
    <property type="molecule type" value="Genomic_DNA"/>
</dbReference>
<dbReference type="SUPFAM" id="SSF69593">
    <property type="entry name" value="Glycerol-3-phosphate (1)-acyltransferase"/>
    <property type="match status" value="1"/>
</dbReference>
<evidence type="ECO:0000256" key="4">
    <source>
        <dbReference type="RuleBase" id="RU361267"/>
    </source>
</evidence>
<comment type="caution">
    <text evidence="6">The sequence shown here is derived from an EMBL/GenBank/DDBJ whole genome shotgun (WGS) entry which is preliminary data.</text>
</comment>
<keyword evidence="4" id="KW-0444">Lipid biosynthesis</keyword>
<gene>
    <name evidence="6" type="ORF">HMPREF9429_01620</name>
</gene>
<dbReference type="AlphaFoldDB" id="E2ZDB6"/>
<dbReference type="GO" id="GO:0006654">
    <property type="term" value="P:phosphatidic acid biosynthetic process"/>
    <property type="evidence" value="ECO:0007669"/>
    <property type="project" value="TreeGrafter"/>
</dbReference>
<keyword evidence="4" id="KW-1208">Phospholipid metabolism</keyword>
<evidence type="ECO:0000313" key="7">
    <source>
        <dbReference type="Proteomes" id="UP000003195"/>
    </source>
</evidence>
<dbReference type="SMART" id="SM00563">
    <property type="entry name" value="PlsC"/>
    <property type="match status" value="1"/>
</dbReference>
<sequence>MKAFWYSVIRHIFNIITYGLFRMKVYGRERIPEKGAFIVAANHASYFDPPLLGTAMSTRLIHFMAKEELFKNPLMGRFLRYVHTFPVRRGHLDRKAIIEAMRVLRDGHVLGIYPEGTTQNSGKLGRFHEGMAAMALRAKAPILPAAITNSRTLPKKSGPVCVAFGELIMPEGDASNKDDVAALTEAVRNSVAALLDEYGGESR</sequence>
<name>E2ZDB6_9FIRM</name>
<keyword evidence="4" id="KW-0443">Lipid metabolism</keyword>
<evidence type="ECO:0000256" key="2">
    <source>
        <dbReference type="ARBA" id="ARBA00022679"/>
    </source>
</evidence>
<dbReference type="Proteomes" id="UP000003195">
    <property type="component" value="Unassembled WGS sequence"/>
</dbReference>
<dbReference type="PANTHER" id="PTHR10434:SF11">
    <property type="entry name" value="1-ACYL-SN-GLYCEROL-3-PHOSPHATE ACYLTRANSFERASE"/>
    <property type="match status" value="1"/>
</dbReference>
<dbReference type="InterPro" id="IPR002123">
    <property type="entry name" value="Plipid/glycerol_acylTrfase"/>
</dbReference>
<dbReference type="OrthoDB" id="9803035at2"/>
<dbReference type="Pfam" id="PF01553">
    <property type="entry name" value="Acyltransferase"/>
    <property type="match status" value="1"/>
</dbReference>
<protein>
    <recommendedName>
        <fullName evidence="4">1-acyl-sn-glycerol-3-phosphate acyltransferase</fullName>
        <ecNumber evidence="4">2.3.1.51</ecNumber>
    </recommendedName>
</protein>
<comment type="similarity">
    <text evidence="1 4">Belongs to the 1-acyl-sn-glycerol-3-phosphate acyltransferase family.</text>
</comment>
<dbReference type="PANTHER" id="PTHR10434">
    <property type="entry name" value="1-ACYL-SN-GLYCEROL-3-PHOSPHATE ACYLTRANSFERASE"/>
    <property type="match status" value="1"/>
</dbReference>
<dbReference type="InterPro" id="IPR004552">
    <property type="entry name" value="AGP_acyltrans"/>
</dbReference>
<dbReference type="GO" id="GO:0003841">
    <property type="term" value="F:1-acylglycerol-3-phosphate O-acyltransferase activity"/>
    <property type="evidence" value="ECO:0007669"/>
    <property type="project" value="UniProtKB-UniRule"/>
</dbReference>
<dbReference type="STRING" id="706434.HMPREF9429_01620"/>
<reference evidence="6 7" key="1">
    <citation type="submission" date="2010-08" db="EMBL/GenBank/DDBJ databases">
        <authorList>
            <person name="Weinstock G."/>
            <person name="Sodergren E."/>
            <person name="Clifton S."/>
            <person name="Fulton L."/>
            <person name="Fulton B."/>
            <person name="Courtney L."/>
            <person name="Fronick C."/>
            <person name="Harrison M."/>
            <person name="Strong C."/>
            <person name="Farmer C."/>
            <person name="Delahaunty K."/>
            <person name="Markovic C."/>
            <person name="Hall O."/>
            <person name="Minx P."/>
            <person name="Tomlinson C."/>
            <person name="Mitreva M."/>
            <person name="Hou S."/>
            <person name="Chen J."/>
            <person name="Wollam A."/>
            <person name="Pepin K.H."/>
            <person name="Johnson M."/>
            <person name="Bhonagiri V."/>
            <person name="Zhang X."/>
            <person name="Suruliraj S."/>
            <person name="Warren W."/>
            <person name="Chinwalla A."/>
            <person name="Mardis E.R."/>
            <person name="Wilson R.K."/>
        </authorList>
    </citation>
    <scope>NUCLEOTIDE SEQUENCE [LARGE SCALE GENOMIC DNA]</scope>
    <source>
        <strain evidence="6 7">F0359</strain>
    </source>
</reference>
<dbReference type="CDD" id="cd07989">
    <property type="entry name" value="LPLAT_AGPAT-like"/>
    <property type="match status" value="1"/>
</dbReference>
<keyword evidence="3 4" id="KW-0012">Acyltransferase</keyword>
<evidence type="ECO:0000313" key="6">
    <source>
        <dbReference type="EMBL" id="EFQ03675.1"/>
    </source>
</evidence>
<dbReference type="RefSeq" id="WP_006942906.1">
    <property type="nucleotide sequence ID" value="NZ_GL538208.1"/>
</dbReference>
<dbReference type="NCBIfam" id="TIGR00530">
    <property type="entry name" value="AGP_acyltrn"/>
    <property type="match status" value="1"/>
</dbReference>
<keyword evidence="2 4" id="KW-0808">Transferase</keyword>
<evidence type="ECO:0000259" key="5">
    <source>
        <dbReference type="SMART" id="SM00563"/>
    </source>
</evidence>
<organism evidence="6 7">
    <name type="scientific">Megasphaera micronuciformis F0359</name>
    <dbReference type="NCBI Taxonomy" id="706434"/>
    <lineage>
        <taxon>Bacteria</taxon>
        <taxon>Bacillati</taxon>
        <taxon>Bacillota</taxon>
        <taxon>Negativicutes</taxon>
        <taxon>Veillonellales</taxon>
        <taxon>Veillonellaceae</taxon>
        <taxon>Megasphaera</taxon>
    </lineage>
</organism>
<keyword evidence="4" id="KW-0594">Phospholipid biosynthesis</keyword>